<name>A0ABQ6G3P9_9CHLR</name>
<dbReference type="SUPFAM" id="SSF51735">
    <property type="entry name" value="NAD(P)-binding Rossmann-fold domains"/>
    <property type="match status" value="1"/>
</dbReference>
<proteinExistence type="inferred from homology"/>
<dbReference type="PANTHER" id="PTHR24320">
    <property type="entry name" value="RETINOL DEHYDROGENASE"/>
    <property type="match status" value="1"/>
</dbReference>
<sequence>MELIKTPFGARSTAEEIVKDISMSGKRVVITGASSGIGIETAQVLASIGADVTLAVRNMEAGRRVANDISATTGNSRVHVKALDLSDLDSVAAFVQDWHGPLHVLVNNAGIMAVPQLELTPRGHEMQFATNFLGHFALTVGLHDSLAAASGARIVSVSSNAHQFSPVIFDDVDYQIRPYDPWSAYGQSKTACILLAVAATRRWSHQGIYANALNPGAIATNLQKYTGGLKTPVEKRKTPAQGAATSVLLATSPLLEEIGGRYFEDCNESPMLREKPAMFGGGVAPWALDADNAERLWEVSLRMLTAISA</sequence>
<gene>
    <name evidence="3" type="ORF">KDH_74590</name>
</gene>
<evidence type="ECO:0000313" key="4">
    <source>
        <dbReference type="Proteomes" id="UP001344906"/>
    </source>
</evidence>
<protein>
    <submittedName>
        <fullName evidence="3">Oxidoreductase</fullName>
    </submittedName>
</protein>
<evidence type="ECO:0000313" key="3">
    <source>
        <dbReference type="EMBL" id="GLV60640.1"/>
    </source>
</evidence>
<comment type="similarity">
    <text evidence="1">Belongs to the short-chain dehydrogenases/reductases (SDR) family.</text>
</comment>
<evidence type="ECO:0000256" key="2">
    <source>
        <dbReference type="ARBA" id="ARBA00023002"/>
    </source>
</evidence>
<dbReference type="Pfam" id="PF00106">
    <property type="entry name" value="adh_short"/>
    <property type="match status" value="1"/>
</dbReference>
<dbReference type="RefSeq" id="WP_338257765.1">
    <property type="nucleotide sequence ID" value="NZ_BSRI01000002.1"/>
</dbReference>
<keyword evidence="4" id="KW-1185">Reference proteome</keyword>
<dbReference type="PRINTS" id="PR00081">
    <property type="entry name" value="GDHRDH"/>
</dbReference>
<dbReference type="Gene3D" id="3.40.50.720">
    <property type="entry name" value="NAD(P)-binding Rossmann-like Domain"/>
    <property type="match status" value="1"/>
</dbReference>
<evidence type="ECO:0000256" key="1">
    <source>
        <dbReference type="ARBA" id="ARBA00006484"/>
    </source>
</evidence>
<dbReference type="CDD" id="cd05327">
    <property type="entry name" value="retinol-DH_like_SDR_c_like"/>
    <property type="match status" value="1"/>
</dbReference>
<dbReference type="EMBL" id="BSRI01000002">
    <property type="protein sequence ID" value="GLV60640.1"/>
    <property type="molecule type" value="Genomic_DNA"/>
</dbReference>
<keyword evidence="2" id="KW-0560">Oxidoreductase</keyword>
<dbReference type="InterPro" id="IPR036291">
    <property type="entry name" value="NAD(P)-bd_dom_sf"/>
</dbReference>
<dbReference type="InterPro" id="IPR002347">
    <property type="entry name" value="SDR_fam"/>
</dbReference>
<organism evidence="3 4">
    <name type="scientific">Dictyobacter halimunensis</name>
    <dbReference type="NCBI Taxonomy" id="3026934"/>
    <lineage>
        <taxon>Bacteria</taxon>
        <taxon>Bacillati</taxon>
        <taxon>Chloroflexota</taxon>
        <taxon>Ktedonobacteria</taxon>
        <taxon>Ktedonobacterales</taxon>
        <taxon>Dictyobacteraceae</taxon>
        <taxon>Dictyobacter</taxon>
    </lineage>
</organism>
<dbReference type="Proteomes" id="UP001344906">
    <property type="component" value="Unassembled WGS sequence"/>
</dbReference>
<reference evidence="3 4" key="1">
    <citation type="submission" date="2023-02" db="EMBL/GenBank/DDBJ databases">
        <title>Dictyobacter halimunensis sp. nov., a new member of the class Ktedonobacteria from forest soil in a geothermal area.</title>
        <authorList>
            <person name="Rachmania M.K."/>
            <person name="Ningsih F."/>
            <person name="Sakai Y."/>
            <person name="Yabe S."/>
            <person name="Yokota A."/>
            <person name="Sjamsuridzal W."/>
        </authorList>
    </citation>
    <scope>NUCLEOTIDE SEQUENCE [LARGE SCALE GENOMIC DNA]</scope>
    <source>
        <strain evidence="3 4">S3.2.2.5</strain>
    </source>
</reference>
<accession>A0ABQ6G3P9</accession>
<dbReference type="PANTHER" id="PTHR24320:SF148">
    <property type="entry name" value="NAD(P)-BINDING ROSSMANN-FOLD SUPERFAMILY PROTEIN"/>
    <property type="match status" value="1"/>
</dbReference>
<comment type="caution">
    <text evidence="3">The sequence shown here is derived from an EMBL/GenBank/DDBJ whole genome shotgun (WGS) entry which is preliminary data.</text>
</comment>